<organism evidence="2">
    <name type="scientific">Arundo donax</name>
    <name type="common">Giant reed</name>
    <name type="synonym">Donax arundinaceus</name>
    <dbReference type="NCBI Taxonomy" id="35708"/>
    <lineage>
        <taxon>Eukaryota</taxon>
        <taxon>Viridiplantae</taxon>
        <taxon>Streptophyta</taxon>
        <taxon>Embryophyta</taxon>
        <taxon>Tracheophyta</taxon>
        <taxon>Spermatophyta</taxon>
        <taxon>Magnoliopsida</taxon>
        <taxon>Liliopsida</taxon>
        <taxon>Poales</taxon>
        <taxon>Poaceae</taxon>
        <taxon>PACMAD clade</taxon>
        <taxon>Arundinoideae</taxon>
        <taxon>Arundineae</taxon>
        <taxon>Arundo</taxon>
    </lineage>
</organism>
<name>A0A0A9DYD8_ARUDO</name>
<accession>A0A0A9DYD8</accession>
<protein>
    <submittedName>
        <fullName evidence="2">Uncharacterized protein</fullName>
    </submittedName>
</protein>
<reference evidence="2" key="1">
    <citation type="submission" date="2014-09" db="EMBL/GenBank/DDBJ databases">
        <authorList>
            <person name="Magalhaes I.L.F."/>
            <person name="Oliveira U."/>
            <person name="Santos F.R."/>
            <person name="Vidigal T.H.D.A."/>
            <person name="Brescovit A.D."/>
            <person name="Santos A.J."/>
        </authorList>
    </citation>
    <scope>NUCLEOTIDE SEQUENCE</scope>
    <source>
        <tissue evidence="2">Shoot tissue taken approximately 20 cm above the soil surface</tissue>
    </source>
</reference>
<proteinExistence type="predicted"/>
<sequence>MGAVQRRLRRQLRRRWRRRGGSEAQDPVGRGGAPPGHRAP</sequence>
<evidence type="ECO:0000256" key="1">
    <source>
        <dbReference type="SAM" id="MobiDB-lite"/>
    </source>
</evidence>
<feature type="region of interest" description="Disordered" evidence="1">
    <location>
        <begin position="1"/>
        <end position="40"/>
    </location>
</feature>
<dbReference type="EMBL" id="GBRH01204331">
    <property type="protein sequence ID" value="JAD93564.1"/>
    <property type="molecule type" value="Transcribed_RNA"/>
</dbReference>
<evidence type="ECO:0000313" key="2">
    <source>
        <dbReference type="EMBL" id="JAD93564.1"/>
    </source>
</evidence>
<dbReference type="AlphaFoldDB" id="A0A0A9DYD8"/>
<reference evidence="2" key="2">
    <citation type="journal article" date="2015" name="Data Brief">
        <title>Shoot transcriptome of the giant reed, Arundo donax.</title>
        <authorList>
            <person name="Barrero R.A."/>
            <person name="Guerrero F.D."/>
            <person name="Moolhuijzen P."/>
            <person name="Goolsby J.A."/>
            <person name="Tidwell J."/>
            <person name="Bellgard S.E."/>
            <person name="Bellgard M.I."/>
        </authorList>
    </citation>
    <scope>NUCLEOTIDE SEQUENCE</scope>
    <source>
        <tissue evidence="2">Shoot tissue taken approximately 20 cm above the soil surface</tissue>
    </source>
</reference>
<feature type="compositionally biased region" description="Basic residues" evidence="1">
    <location>
        <begin position="1"/>
        <end position="19"/>
    </location>
</feature>